<comment type="catalytic activity">
    <reaction evidence="9 10">
        <text>[HPr protein]-O-phospho-L-serine + phosphate + H(+) = [HPr protein]-L-serine + diphosphate</text>
        <dbReference type="Rhea" id="RHEA:46604"/>
        <dbReference type="Rhea" id="RHEA-COMP:11602"/>
        <dbReference type="Rhea" id="RHEA-COMP:11603"/>
        <dbReference type="ChEBI" id="CHEBI:15378"/>
        <dbReference type="ChEBI" id="CHEBI:29999"/>
        <dbReference type="ChEBI" id="CHEBI:33019"/>
        <dbReference type="ChEBI" id="CHEBI:43474"/>
        <dbReference type="ChEBI" id="CHEBI:83421"/>
    </reaction>
</comment>
<dbReference type="CDD" id="cd01918">
    <property type="entry name" value="HprK_C"/>
    <property type="match status" value="1"/>
</dbReference>
<feature type="region of interest" description="Important for the catalytic mechanism of dephosphorylation" evidence="10">
    <location>
        <begin position="269"/>
        <end position="274"/>
    </location>
</feature>
<feature type="active site" evidence="10">
    <location>
        <position position="143"/>
    </location>
</feature>
<evidence type="ECO:0000313" key="14">
    <source>
        <dbReference type="Proteomes" id="UP000768567"/>
    </source>
</evidence>
<evidence type="ECO:0000256" key="7">
    <source>
        <dbReference type="ARBA" id="ARBA00022840"/>
    </source>
</evidence>
<protein>
    <recommendedName>
        <fullName evidence="10">HPr kinase/phosphorylase</fullName>
        <shortName evidence="10">HPrK/P</shortName>
        <ecNumber evidence="10">2.7.11.-</ecNumber>
        <ecNumber evidence="10">2.7.4.-</ecNumber>
    </recommendedName>
    <alternativeName>
        <fullName evidence="10">HPr(Ser) kinase/phosphorylase</fullName>
    </alternativeName>
</protein>
<proteinExistence type="inferred from homology"/>
<dbReference type="InterPro" id="IPR027417">
    <property type="entry name" value="P-loop_NTPase"/>
</dbReference>
<feature type="binding site" evidence="10">
    <location>
        <begin position="158"/>
        <end position="165"/>
    </location>
    <ligand>
        <name>ATP</name>
        <dbReference type="ChEBI" id="CHEBI:30616"/>
    </ligand>
</feature>
<gene>
    <name evidence="10 13" type="primary">hprK</name>
    <name evidence="13" type="ORF">INF35_03585</name>
</gene>
<keyword evidence="5 10" id="KW-0547">Nucleotide-binding</keyword>
<keyword evidence="6 10" id="KW-0418">Kinase</keyword>
<evidence type="ECO:0000256" key="5">
    <source>
        <dbReference type="ARBA" id="ARBA00022741"/>
    </source>
</evidence>
<keyword evidence="14" id="KW-1185">Reference proteome</keyword>
<comment type="similarity">
    <text evidence="2 10">Belongs to the HPrK/P family.</text>
</comment>
<dbReference type="Gene3D" id="3.40.50.300">
    <property type="entry name" value="P-loop containing nucleotide triphosphate hydrolases"/>
    <property type="match status" value="1"/>
</dbReference>
<evidence type="ECO:0000313" key="13">
    <source>
        <dbReference type="EMBL" id="MBE5036865.1"/>
    </source>
</evidence>
<keyword evidence="7 10" id="KW-0067">ATP-binding</keyword>
<dbReference type="Pfam" id="PF07475">
    <property type="entry name" value="Hpr_kinase_C"/>
    <property type="match status" value="1"/>
</dbReference>
<keyword evidence="3 10" id="KW-0723">Serine/threonine-protein kinase</keyword>
<feature type="active site" evidence="10">
    <location>
        <position position="248"/>
    </location>
</feature>
<keyword evidence="8 10" id="KW-0511">Multifunctional enzyme</keyword>
<dbReference type="SUPFAM" id="SSF53795">
    <property type="entry name" value="PEP carboxykinase-like"/>
    <property type="match status" value="1"/>
</dbReference>
<feature type="active site" description="Proton acceptor; for phosphorylation activity. Proton donor; for dephosphorylation activity" evidence="10">
    <location>
        <position position="182"/>
    </location>
</feature>
<evidence type="ECO:0000256" key="4">
    <source>
        <dbReference type="ARBA" id="ARBA00022679"/>
    </source>
</evidence>
<dbReference type="PANTHER" id="PTHR30305">
    <property type="entry name" value="PROTEIN YJDM-RELATED"/>
    <property type="match status" value="1"/>
</dbReference>
<evidence type="ECO:0000259" key="12">
    <source>
        <dbReference type="Pfam" id="PF07475"/>
    </source>
</evidence>
<dbReference type="InterPro" id="IPR011126">
    <property type="entry name" value="Hpr_kin/Pase_Hpr_N"/>
</dbReference>
<dbReference type="SUPFAM" id="SSF75138">
    <property type="entry name" value="HprK N-terminal domain-like"/>
    <property type="match status" value="1"/>
</dbReference>
<comment type="miscellaneous">
    <text evidence="10">Both phosphorylation and phosphorolysis are carried out by the same active site and suggest a common mechanism for both reactions.</text>
</comment>
<comment type="domain">
    <text evidence="10">The Walker A ATP-binding motif also binds Pi and PPi.</text>
</comment>
<evidence type="ECO:0000256" key="10">
    <source>
        <dbReference type="HAMAP-Rule" id="MF_01249"/>
    </source>
</evidence>
<feature type="domain" description="HPr(Ser) kinase/phosphorylase N-terminal" evidence="11">
    <location>
        <begin position="8"/>
        <end position="132"/>
    </location>
</feature>
<dbReference type="EC" id="2.7.11.-" evidence="10"/>
<comment type="caution">
    <text evidence="13">The sequence shown here is derived from an EMBL/GenBank/DDBJ whole genome shotgun (WGS) entry which is preliminary data.</text>
</comment>
<evidence type="ECO:0000256" key="9">
    <source>
        <dbReference type="ARBA" id="ARBA00047657"/>
    </source>
</evidence>
<name>A0ABR9R227_9FIRM</name>
<dbReference type="NCBIfam" id="TIGR00679">
    <property type="entry name" value="hpr-ser"/>
    <property type="match status" value="1"/>
</dbReference>
<organism evidence="13 14">
    <name type="scientific">Gemmiger gallinarum</name>
    <dbReference type="NCBI Taxonomy" id="2779354"/>
    <lineage>
        <taxon>Bacteria</taxon>
        <taxon>Bacillati</taxon>
        <taxon>Bacillota</taxon>
        <taxon>Clostridia</taxon>
        <taxon>Eubacteriales</taxon>
        <taxon>Gemmiger</taxon>
    </lineage>
</organism>
<evidence type="ECO:0000256" key="6">
    <source>
        <dbReference type="ARBA" id="ARBA00022777"/>
    </source>
</evidence>
<feature type="region of interest" description="Important for the catalytic mechanism of both phosphorylation and dephosphorylation" evidence="10">
    <location>
        <begin position="206"/>
        <end position="215"/>
    </location>
</feature>
<reference evidence="13 14" key="1">
    <citation type="submission" date="2020-10" db="EMBL/GenBank/DDBJ databases">
        <title>ChiBAC.</title>
        <authorList>
            <person name="Zenner C."/>
            <person name="Hitch T.C.A."/>
            <person name="Clavel T."/>
        </authorList>
    </citation>
    <scope>NUCLEOTIDE SEQUENCE [LARGE SCALE GENOMIC DNA]</scope>
    <source>
        <strain evidence="13 14">DSM 109015</strain>
    </source>
</reference>
<evidence type="ECO:0000256" key="8">
    <source>
        <dbReference type="ARBA" id="ARBA00023268"/>
    </source>
</evidence>
<dbReference type="EC" id="2.7.4.-" evidence="10"/>
<evidence type="ECO:0000256" key="1">
    <source>
        <dbReference type="ARBA" id="ARBA00001120"/>
    </source>
</evidence>
<keyword evidence="10" id="KW-0460">Magnesium</keyword>
<dbReference type="Gene3D" id="3.40.1390.20">
    <property type="entry name" value="HprK N-terminal domain-like"/>
    <property type="match status" value="1"/>
</dbReference>
<comment type="function">
    <text evidence="10">Catalyzes the ATP- as well as the pyrophosphate-dependent phosphorylation of a specific serine residue in HPr, a phosphocarrier protein of the phosphoenolpyruvate-dependent sugar phosphotransferase system (PTS). HprK/P also catalyzes the pyrophosphate-producing, inorganic phosphate-dependent dephosphorylation (phosphorolysis) of seryl-phosphorylated HPr (P-Ser-HPr). The two antagonistic activities of HprK/P are regulated by several intracellular metabolites, which change their concentration in response to the absence or presence of rapidly metabolisable carbon sources (glucose, fructose, etc.) in the growth medium. Therefore, by controlling the phosphorylation state of HPr, HPrK/P is a sensor enzyme that plays a major role in the regulation of carbon metabolism and sugar transport: it mediates carbon catabolite repression (CCR), and regulates PTS-catalyzed carbohydrate uptake and inducer exclusion.</text>
</comment>
<comment type="cofactor">
    <cofactor evidence="10">
        <name>Mg(2+)</name>
        <dbReference type="ChEBI" id="CHEBI:18420"/>
    </cofactor>
</comment>
<feature type="binding site" evidence="10">
    <location>
        <position position="165"/>
    </location>
    <ligand>
        <name>Mg(2+)</name>
        <dbReference type="ChEBI" id="CHEBI:18420"/>
    </ligand>
</feature>
<dbReference type="InterPro" id="IPR003755">
    <property type="entry name" value="HPr(Ser)_kin/Pase"/>
</dbReference>
<dbReference type="GO" id="GO:0016301">
    <property type="term" value="F:kinase activity"/>
    <property type="evidence" value="ECO:0007669"/>
    <property type="project" value="UniProtKB-KW"/>
</dbReference>
<dbReference type="Pfam" id="PF02603">
    <property type="entry name" value="Hpr_kinase_N"/>
    <property type="match status" value="1"/>
</dbReference>
<dbReference type="HAMAP" id="MF_01249">
    <property type="entry name" value="HPr_kinase"/>
    <property type="match status" value="1"/>
</dbReference>
<comment type="catalytic activity">
    <reaction evidence="1 10">
        <text>[HPr protein]-L-serine + ATP = [HPr protein]-O-phospho-L-serine + ADP + H(+)</text>
        <dbReference type="Rhea" id="RHEA:46600"/>
        <dbReference type="Rhea" id="RHEA-COMP:11602"/>
        <dbReference type="Rhea" id="RHEA-COMP:11603"/>
        <dbReference type="ChEBI" id="CHEBI:15378"/>
        <dbReference type="ChEBI" id="CHEBI:29999"/>
        <dbReference type="ChEBI" id="CHEBI:30616"/>
        <dbReference type="ChEBI" id="CHEBI:83421"/>
        <dbReference type="ChEBI" id="CHEBI:456216"/>
    </reaction>
</comment>
<dbReference type="Proteomes" id="UP000768567">
    <property type="component" value="Unassembled WGS sequence"/>
</dbReference>
<dbReference type="InterPro" id="IPR011104">
    <property type="entry name" value="Hpr_kin/Pase_C"/>
</dbReference>
<sequence>MEEQQFSVTLDRVAEESGLTVAYTPRDLKEIKVYAAEVYRPGIMLAGYYQYFDSARIQIIGLTEMSYLNELEPEIRRTHLEKLFSFQPPAVVISRDMEPLPEMTEFAKQYGVALLLSSEMTSPLMSSMITTLNTELAPRITRHGVLVEVYGEGILIMGDSGVGKSETAIELVKRGHRLIADDAVELRRVSSHKIMGSAPENIRHFIELRGIGIINVARLFGIGAVKNSVEVEIVVELEPWDRTKNYDRTGLETQTYDILGVKVPSMVIPVMPGRNLAVILETAAMNNRSKEMGYNAARELLKHLGLENDF</sequence>
<keyword evidence="10" id="KW-0119">Carbohydrate metabolism</keyword>
<evidence type="ECO:0000256" key="2">
    <source>
        <dbReference type="ARBA" id="ARBA00006883"/>
    </source>
</evidence>
<dbReference type="PANTHER" id="PTHR30305:SF1">
    <property type="entry name" value="HPR KINASE_PHOSPHORYLASE"/>
    <property type="match status" value="1"/>
</dbReference>
<feature type="active site" evidence="10">
    <location>
        <position position="164"/>
    </location>
</feature>
<comment type="subunit">
    <text evidence="10">Homohexamer.</text>
</comment>
<accession>A0ABR9R227</accession>
<dbReference type="RefSeq" id="WP_193500143.1">
    <property type="nucleotide sequence ID" value="NZ_JADCKC010000001.1"/>
</dbReference>
<dbReference type="InterPro" id="IPR028979">
    <property type="entry name" value="Ser_kin/Pase_Hpr-like_N_sf"/>
</dbReference>
<evidence type="ECO:0000256" key="3">
    <source>
        <dbReference type="ARBA" id="ARBA00022527"/>
    </source>
</evidence>
<evidence type="ECO:0000259" key="11">
    <source>
        <dbReference type="Pfam" id="PF02603"/>
    </source>
</evidence>
<feature type="domain" description="HPr kinase/phosphorylase C-terminal" evidence="12">
    <location>
        <begin position="135"/>
        <end position="302"/>
    </location>
</feature>
<feature type="binding site" evidence="10">
    <location>
        <position position="207"/>
    </location>
    <ligand>
        <name>Mg(2+)</name>
        <dbReference type="ChEBI" id="CHEBI:18420"/>
    </ligand>
</feature>
<keyword evidence="4 10" id="KW-0808">Transferase</keyword>
<keyword evidence="10" id="KW-0479">Metal-binding</keyword>
<dbReference type="EMBL" id="JADCKC010000001">
    <property type="protein sequence ID" value="MBE5036865.1"/>
    <property type="molecule type" value="Genomic_DNA"/>
</dbReference>